<organism evidence="4 5">
    <name type="scientific">Hippocampus comes</name>
    <name type="common">Tiger tail seahorse</name>
    <dbReference type="NCBI Taxonomy" id="109280"/>
    <lineage>
        <taxon>Eukaryota</taxon>
        <taxon>Metazoa</taxon>
        <taxon>Chordata</taxon>
        <taxon>Craniata</taxon>
        <taxon>Vertebrata</taxon>
        <taxon>Euteleostomi</taxon>
        <taxon>Actinopterygii</taxon>
        <taxon>Neopterygii</taxon>
        <taxon>Teleostei</taxon>
        <taxon>Neoteleostei</taxon>
        <taxon>Acanthomorphata</taxon>
        <taxon>Syngnathiaria</taxon>
        <taxon>Syngnathiformes</taxon>
        <taxon>Syngnathoidei</taxon>
        <taxon>Syngnathidae</taxon>
        <taxon>Hippocampus</taxon>
    </lineage>
</organism>
<dbReference type="Ensembl" id="ENSHCOT00000007081.1">
    <property type="protein sequence ID" value="ENSHCOP00000004420.1"/>
    <property type="gene ID" value="ENSHCOG00000005879.1"/>
</dbReference>
<dbReference type="Pfam" id="PF03184">
    <property type="entry name" value="DDE_1"/>
    <property type="match status" value="1"/>
</dbReference>
<dbReference type="InterPro" id="IPR009057">
    <property type="entry name" value="Homeodomain-like_sf"/>
</dbReference>
<reference evidence="4" key="1">
    <citation type="submission" date="2025-08" db="UniProtKB">
        <authorList>
            <consortium name="Ensembl"/>
        </authorList>
    </citation>
    <scope>IDENTIFICATION</scope>
</reference>
<evidence type="ECO:0000259" key="3">
    <source>
        <dbReference type="PROSITE" id="PS51253"/>
    </source>
</evidence>
<evidence type="ECO:0000313" key="4">
    <source>
        <dbReference type="Ensembl" id="ENSHCOP00000004420.1"/>
    </source>
</evidence>
<dbReference type="PANTHER" id="PTHR19303">
    <property type="entry name" value="TRANSPOSON"/>
    <property type="match status" value="1"/>
</dbReference>
<dbReference type="PROSITE" id="PS51253">
    <property type="entry name" value="HTH_CENPB"/>
    <property type="match status" value="1"/>
</dbReference>
<feature type="compositionally biased region" description="Basic and acidic residues" evidence="2">
    <location>
        <begin position="467"/>
        <end position="478"/>
    </location>
</feature>
<dbReference type="Proteomes" id="UP000264820">
    <property type="component" value="Unplaced"/>
</dbReference>
<protein>
    <recommendedName>
        <fullName evidence="3">HTH CENPB-type domain-containing protein</fullName>
    </recommendedName>
</protein>
<feature type="region of interest" description="Disordered" evidence="2">
    <location>
        <begin position="455"/>
        <end position="503"/>
    </location>
</feature>
<dbReference type="GO" id="GO:0005634">
    <property type="term" value="C:nucleus"/>
    <property type="evidence" value="ECO:0007669"/>
    <property type="project" value="TreeGrafter"/>
</dbReference>
<dbReference type="OMA" id="NVETHFE"/>
<dbReference type="InterPro" id="IPR004875">
    <property type="entry name" value="DDE_SF_endonuclease_dom"/>
</dbReference>
<dbReference type="GO" id="GO:0003677">
    <property type="term" value="F:DNA binding"/>
    <property type="evidence" value="ECO:0007669"/>
    <property type="project" value="UniProtKB-KW"/>
</dbReference>
<dbReference type="InterPro" id="IPR050863">
    <property type="entry name" value="CenT-Element_Derived"/>
</dbReference>
<proteinExistence type="predicted"/>
<dbReference type="SMART" id="SM00674">
    <property type="entry name" value="CENPB"/>
    <property type="match status" value="1"/>
</dbReference>
<evidence type="ECO:0000256" key="2">
    <source>
        <dbReference type="SAM" id="MobiDB-lite"/>
    </source>
</evidence>
<sequence length="503" mass="57021">MATKRTFGYQTAKTRRALMLEERVKVIKMKDRGSKITYIIQEIDVSERDTWSWKDPNLRDFKNKASILARYECGSLPAHRKLLVARRTRFSAVNDRVLEWFHCCHAKNFPLTGPLIREKASSIAKCMGIDDFEASGGWLQKFVARHQLTNSILCGEGGEVKTETVSEWKGKLPGLIEGYSANDIFNCDETGLFFRTLPFRSYVSKCDSAKNGKLAKDRITVLLASSMVGEKLRPLVIGKSANPRCFTKDYKQQMRVTYEANRKAWMTSEIFLKWLHQLNNKMVIQNRKILLFMDNCGAHVPATLSNIKIIFFPPNTTSHLHPMDAGVIQNVKLQYRKSMLKSILLNMDECNKVSDLVKKITVRDALEWIEAAWMKLESSTIGKCFSKCGFSHTDAITHDAEGEDIDETDLIPLRQIIPDLTNQDLLNVDCDLAVTKDYTATEITELLEQTTNVIESEEEDDLPGSTPDDKPPSSKEAMRMAQKSFATHKNHQTSAMNGTVTCN</sequence>
<feature type="compositionally biased region" description="Polar residues" evidence="2">
    <location>
        <begin position="492"/>
        <end position="503"/>
    </location>
</feature>
<keyword evidence="1" id="KW-0238">DNA-binding</keyword>
<dbReference type="Gene3D" id="1.10.10.60">
    <property type="entry name" value="Homeodomain-like"/>
    <property type="match status" value="1"/>
</dbReference>
<dbReference type="AlphaFoldDB" id="A0A3Q2XIU4"/>
<dbReference type="STRING" id="109280.ENSHCOP00000004420"/>
<accession>A0A3Q2XIU4</accession>
<keyword evidence="5" id="KW-1185">Reference proteome</keyword>
<name>A0A3Q2XIU4_HIPCM</name>
<feature type="domain" description="HTH CENPB-type" evidence="3">
    <location>
        <begin position="81"/>
        <end position="152"/>
    </location>
</feature>
<dbReference type="InterPro" id="IPR006600">
    <property type="entry name" value="HTH_CenpB_DNA-bd_dom"/>
</dbReference>
<evidence type="ECO:0000256" key="1">
    <source>
        <dbReference type="ARBA" id="ARBA00023125"/>
    </source>
</evidence>
<dbReference type="PANTHER" id="PTHR19303:SF73">
    <property type="entry name" value="PROTEIN PDC2"/>
    <property type="match status" value="1"/>
</dbReference>
<reference evidence="4" key="2">
    <citation type="submission" date="2025-09" db="UniProtKB">
        <authorList>
            <consortium name="Ensembl"/>
        </authorList>
    </citation>
    <scope>IDENTIFICATION</scope>
</reference>
<dbReference type="Pfam" id="PF03221">
    <property type="entry name" value="HTH_Tnp_Tc5"/>
    <property type="match status" value="1"/>
</dbReference>
<dbReference type="GeneTree" id="ENSGT00940000163615"/>
<dbReference type="SUPFAM" id="SSF46689">
    <property type="entry name" value="Homeodomain-like"/>
    <property type="match status" value="1"/>
</dbReference>
<evidence type="ECO:0000313" key="5">
    <source>
        <dbReference type="Proteomes" id="UP000264820"/>
    </source>
</evidence>